<dbReference type="AlphaFoldDB" id="A0A6A5HHC9"/>
<dbReference type="Proteomes" id="UP000483820">
    <property type="component" value="Chromosome II"/>
</dbReference>
<gene>
    <name evidence="1" type="ORF">GCK72_006093</name>
</gene>
<dbReference type="EMBL" id="WUAV01000002">
    <property type="protein sequence ID" value="KAF1766137.1"/>
    <property type="molecule type" value="Genomic_DNA"/>
</dbReference>
<organism evidence="1 2">
    <name type="scientific">Caenorhabditis remanei</name>
    <name type="common">Caenorhabditis vulgaris</name>
    <dbReference type="NCBI Taxonomy" id="31234"/>
    <lineage>
        <taxon>Eukaryota</taxon>
        <taxon>Metazoa</taxon>
        <taxon>Ecdysozoa</taxon>
        <taxon>Nematoda</taxon>
        <taxon>Chromadorea</taxon>
        <taxon>Rhabditida</taxon>
        <taxon>Rhabditina</taxon>
        <taxon>Rhabditomorpha</taxon>
        <taxon>Rhabditoidea</taxon>
        <taxon>Rhabditidae</taxon>
        <taxon>Peloderinae</taxon>
        <taxon>Caenorhabditis</taxon>
    </lineage>
</organism>
<dbReference type="GeneID" id="78774154"/>
<sequence>MCTPLCYMDTENIGRNEVYKKKDNTIWTVVVTLEDKCTMGIPETYNCAVARRTPVAGIANSFIADAVPSTKSNTPWTGFVTVSTTPVATPHTIPFIKPLFRLSDATFVNIAVAPPRTPTPSPLTPE</sequence>
<evidence type="ECO:0000313" key="2">
    <source>
        <dbReference type="Proteomes" id="UP000483820"/>
    </source>
</evidence>
<dbReference type="KEGG" id="crq:GCK72_006093"/>
<protein>
    <submittedName>
        <fullName evidence="1">Uncharacterized protein</fullName>
    </submittedName>
</protein>
<comment type="caution">
    <text evidence="1">The sequence shown here is derived from an EMBL/GenBank/DDBJ whole genome shotgun (WGS) entry which is preliminary data.</text>
</comment>
<dbReference type="CTD" id="78774154"/>
<name>A0A6A5HHC9_CAERE</name>
<proteinExistence type="predicted"/>
<evidence type="ECO:0000313" key="1">
    <source>
        <dbReference type="EMBL" id="KAF1766137.1"/>
    </source>
</evidence>
<accession>A0A6A5HHC9</accession>
<dbReference type="RefSeq" id="XP_053589666.1">
    <property type="nucleotide sequence ID" value="XM_053725472.1"/>
</dbReference>
<reference evidence="1 2" key="1">
    <citation type="submission" date="2019-12" db="EMBL/GenBank/DDBJ databases">
        <title>Chromosome-level assembly of the Caenorhabditis remanei genome.</title>
        <authorList>
            <person name="Teterina A.A."/>
            <person name="Willis J.H."/>
            <person name="Phillips P.C."/>
        </authorList>
    </citation>
    <scope>NUCLEOTIDE SEQUENCE [LARGE SCALE GENOMIC DNA]</scope>
    <source>
        <strain evidence="1 2">PX506</strain>
        <tissue evidence="1">Whole organism</tissue>
    </source>
</reference>